<dbReference type="InterPro" id="IPR001611">
    <property type="entry name" value="Leu-rich_rpt"/>
</dbReference>
<dbReference type="GO" id="GO:0051707">
    <property type="term" value="P:response to other organism"/>
    <property type="evidence" value="ECO:0007669"/>
    <property type="project" value="UniProtKB-ARBA"/>
</dbReference>
<dbReference type="InterPro" id="IPR035897">
    <property type="entry name" value="Toll_tir_struct_dom_sf"/>
</dbReference>
<proteinExistence type="predicted"/>
<dbReference type="Gene3D" id="3.80.10.10">
    <property type="entry name" value="Ribonuclease Inhibitor"/>
    <property type="match status" value="3"/>
</dbReference>
<dbReference type="SUPFAM" id="SSF52200">
    <property type="entry name" value="Toll/Interleukin receptor TIR domain"/>
    <property type="match status" value="1"/>
</dbReference>
<reference evidence="5 6" key="1">
    <citation type="submission" date="2024-11" db="EMBL/GenBank/DDBJ databases">
        <title>Chromosome-level genome assembly of Eucalyptus globulus Labill. provides insights into its genome evolution.</title>
        <authorList>
            <person name="Li X."/>
        </authorList>
    </citation>
    <scope>NUCLEOTIDE SEQUENCE [LARGE SCALE GENOMIC DNA]</scope>
    <source>
        <strain evidence="5">CL2024</strain>
        <tissue evidence="5">Fresh tender leaves</tissue>
    </source>
</reference>
<dbReference type="InterPro" id="IPR044974">
    <property type="entry name" value="Disease_R_plants"/>
</dbReference>
<keyword evidence="2" id="KW-0677">Repeat</keyword>
<keyword evidence="1" id="KW-0433">Leucine-rich repeat</keyword>
<dbReference type="InterPro" id="IPR058192">
    <property type="entry name" value="WHD_ROQ1-like"/>
</dbReference>
<dbReference type="InterPro" id="IPR055414">
    <property type="entry name" value="LRR_R13L4/SHOC2-like"/>
</dbReference>
<dbReference type="SMART" id="SM00255">
    <property type="entry name" value="TIR"/>
    <property type="match status" value="1"/>
</dbReference>
<evidence type="ECO:0000256" key="2">
    <source>
        <dbReference type="ARBA" id="ARBA00022737"/>
    </source>
</evidence>
<sequence>MKKRKEIAYAAAMGGDVTFGSNDSCQVFLSFRAVDTPHTMPDLLYHSLVSAGIHVFKDFEELPLVDKNGGEILRAINGAKIYIPIFSRNYASGKWCLWELAAMVERKVKLDGGKTILPIFYDVEPRDVRLETPLYRVDLVSHKKSFGSEEVEAWENALKEVGSLPGWETGSISYDRIIEEIVEVVKVKLKANKRIDKQVEDMMDLLDLEVSDVRIVGIWGEDGVGKTTLAKVIYEKISSQFDRCSFLADIGATAKHLGGVRLLQSKLMFDILSREYKVDQVGKGVDFFKGILRNMKVLIVLDDVEVGSHLHKIVGKKLDWFGYGSRIIVTSRSKSVLPEFISRGLAYEYGMNVMNHDQALELFRKHALRRNLSIPDFDKIATAIINSVNGIPLLIEVIGSLMSRNVVKEWTAELLLQSGKKIEKILMISYEELSKEQREIFLDIACLPADVDGRIASFMWHNPMFPLSDGVDALRVMSLVKVGKNNELGMHRLLREFGQQIIQKEDHLGPGRRGRLCNLELAQTEKMKGTDHLNFDARDFKSMPNIRFLILDCAKVAGNFANVFPNLKWLQWQGCTSDFEATNFHVEKLVVLDLSWSRVTEDWGGWREIKMPQLKVLNLTSCADLLMSPDLSSFPDLEILILEWCPRLMKLDPSICHLKCLTTLNLRFCDELNMLPIELGHMKALTELLIDGTSVQKIPLSVGYMKKLKIFSASNCFQLSHLPDSLCGLTALSVLSVENAKITRIPASVEKLAKLQILSLKDCRWIGKLPDSISNLRNSLEELDITGTGISKLPYSITCLRRLKVLKMDSCFIRELPREIGDLFNLEELHASHCRSLKGAIPSAIKGLYRLRILRLGYSSISGFSSEIGSLSCLQTLDLLRCNEIRELPELNSSLTCLRVSSERMEALPDLKDLVKLEEICLGDEDPKELIHSSTQVEPKFRSRGLLVVPIILPKLKMLELSHSGIGELQLEHGSLSCTHLKKLVLSGVNLKKVPELPSSLSVLSIRRCFSLRQLPAVHHLSKLSELNLIQSAVEEIKGLQELIALEILNLTHCEIHNLNGLSQLTELRSLILSDCDSLGGLPYISNLKMLNVLVVQRCRMIHAIEGLMELTSLEELRVSECKAESTQQVQDALKLVMEKRSIKS</sequence>
<comment type="caution">
    <text evidence="5">The sequence shown here is derived from an EMBL/GenBank/DDBJ whole genome shotgun (WGS) entry which is preliminary data.</text>
</comment>
<dbReference type="Pfam" id="PF23282">
    <property type="entry name" value="WHD_ROQ1"/>
    <property type="match status" value="1"/>
</dbReference>
<accession>A0ABD3LCJ3</accession>
<dbReference type="EMBL" id="JBJKBG010000003">
    <property type="protein sequence ID" value="KAL3747747.1"/>
    <property type="molecule type" value="Genomic_DNA"/>
</dbReference>
<dbReference type="PROSITE" id="PS51450">
    <property type="entry name" value="LRR"/>
    <property type="match status" value="1"/>
</dbReference>
<dbReference type="PANTHER" id="PTHR11017:SF570">
    <property type="entry name" value="DISEASE RESISTANCE PROTEIN (TIR-NBS CLASS)-RELATED"/>
    <property type="match status" value="1"/>
</dbReference>
<dbReference type="InterPro" id="IPR000157">
    <property type="entry name" value="TIR_dom"/>
</dbReference>
<dbReference type="Gene3D" id="3.40.50.300">
    <property type="entry name" value="P-loop containing nucleotide triphosphate hydrolases"/>
    <property type="match status" value="1"/>
</dbReference>
<organism evidence="5 6">
    <name type="scientific">Eucalyptus globulus</name>
    <name type="common">Tasmanian blue gum</name>
    <dbReference type="NCBI Taxonomy" id="34317"/>
    <lineage>
        <taxon>Eukaryota</taxon>
        <taxon>Viridiplantae</taxon>
        <taxon>Streptophyta</taxon>
        <taxon>Embryophyta</taxon>
        <taxon>Tracheophyta</taxon>
        <taxon>Spermatophyta</taxon>
        <taxon>Magnoliopsida</taxon>
        <taxon>eudicotyledons</taxon>
        <taxon>Gunneridae</taxon>
        <taxon>Pentapetalae</taxon>
        <taxon>rosids</taxon>
        <taxon>malvids</taxon>
        <taxon>Myrtales</taxon>
        <taxon>Myrtaceae</taxon>
        <taxon>Myrtoideae</taxon>
        <taxon>Eucalypteae</taxon>
        <taxon>Eucalyptus</taxon>
    </lineage>
</organism>
<gene>
    <name evidence="5" type="ORF">ACJRO7_016537</name>
</gene>
<dbReference type="PRINTS" id="PR00364">
    <property type="entry name" value="DISEASERSIST"/>
</dbReference>
<protein>
    <recommendedName>
        <fullName evidence="4">TIR domain-containing protein</fullName>
    </recommendedName>
</protein>
<dbReference type="Gene3D" id="3.40.50.10140">
    <property type="entry name" value="Toll/interleukin-1 receptor homology (TIR) domain"/>
    <property type="match status" value="1"/>
</dbReference>
<evidence type="ECO:0000313" key="6">
    <source>
        <dbReference type="Proteomes" id="UP001634007"/>
    </source>
</evidence>
<dbReference type="Pfam" id="PF23598">
    <property type="entry name" value="LRR_14"/>
    <property type="match status" value="1"/>
</dbReference>
<evidence type="ECO:0000259" key="4">
    <source>
        <dbReference type="PROSITE" id="PS50104"/>
    </source>
</evidence>
<dbReference type="InterPro" id="IPR027417">
    <property type="entry name" value="P-loop_NTPase"/>
</dbReference>
<dbReference type="InterPro" id="IPR042197">
    <property type="entry name" value="Apaf_helical"/>
</dbReference>
<name>A0ABD3LCJ3_EUCGL</name>
<dbReference type="GO" id="GO:0006952">
    <property type="term" value="P:defense response"/>
    <property type="evidence" value="ECO:0007669"/>
    <property type="project" value="UniProtKB-KW"/>
</dbReference>
<dbReference type="PANTHER" id="PTHR11017">
    <property type="entry name" value="LEUCINE-RICH REPEAT-CONTAINING PROTEIN"/>
    <property type="match status" value="1"/>
</dbReference>
<evidence type="ECO:0000256" key="1">
    <source>
        <dbReference type="ARBA" id="ARBA00022614"/>
    </source>
</evidence>
<dbReference type="InterPro" id="IPR032675">
    <property type="entry name" value="LRR_dom_sf"/>
</dbReference>
<keyword evidence="3" id="KW-0611">Plant defense</keyword>
<dbReference type="InterPro" id="IPR003591">
    <property type="entry name" value="Leu-rich_rpt_typical-subtyp"/>
</dbReference>
<dbReference type="SMART" id="SM00369">
    <property type="entry name" value="LRR_TYP"/>
    <property type="match status" value="5"/>
</dbReference>
<dbReference type="PROSITE" id="PS50104">
    <property type="entry name" value="TIR"/>
    <property type="match status" value="1"/>
</dbReference>
<dbReference type="SUPFAM" id="SSF52540">
    <property type="entry name" value="P-loop containing nucleoside triphosphate hydrolases"/>
    <property type="match status" value="1"/>
</dbReference>
<dbReference type="SUPFAM" id="SSF52058">
    <property type="entry name" value="L domain-like"/>
    <property type="match status" value="2"/>
</dbReference>
<keyword evidence="6" id="KW-1185">Reference proteome</keyword>
<feature type="domain" description="TIR" evidence="4">
    <location>
        <begin position="23"/>
        <end position="189"/>
    </location>
</feature>
<dbReference type="EMBL" id="JBJKBG010000003">
    <property type="protein sequence ID" value="KAL3747746.1"/>
    <property type="molecule type" value="Genomic_DNA"/>
</dbReference>
<dbReference type="AlphaFoldDB" id="A0ABD3LCJ3"/>
<evidence type="ECO:0000313" key="5">
    <source>
        <dbReference type="EMBL" id="KAL3747746.1"/>
    </source>
</evidence>
<evidence type="ECO:0000256" key="3">
    <source>
        <dbReference type="ARBA" id="ARBA00022821"/>
    </source>
</evidence>
<dbReference type="Pfam" id="PF01582">
    <property type="entry name" value="TIR"/>
    <property type="match status" value="1"/>
</dbReference>
<dbReference type="Proteomes" id="UP001634007">
    <property type="component" value="Unassembled WGS sequence"/>
</dbReference>
<dbReference type="Gene3D" id="1.10.8.430">
    <property type="entry name" value="Helical domain of apoptotic protease-activating factors"/>
    <property type="match status" value="1"/>
</dbReference>